<dbReference type="Pfam" id="PF07929">
    <property type="entry name" value="PRiA4_ORF3"/>
    <property type="match status" value="1"/>
</dbReference>
<evidence type="ECO:0000313" key="3">
    <source>
        <dbReference type="Proteomes" id="UP000253250"/>
    </source>
</evidence>
<keyword evidence="3" id="KW-1185">Reference proteome</keyword>
<dbReference type="AlphaFoldDB" id="A0A368HIP8"/>
<gene>
    <name evidence="2" type="ORF">C4900_05930</name>
</gene>
<dbReference type="InterPro" id="IPR024047">
    <property type="entry name" value="MM3350-like_sf"/>
</dbReference>
<dbReference type="Gene3D" id="3.10.290.30">
    <property type="entry name" value="MM3350-like"/>
    <property type="match status" value="1"/>
</dbReference>
<reference evidence="2 3" key="1">
    <citation type="submission" date="2018-02" db="EMBL/GenBank/DDBJ databases">
        <title>Insights into the biology of acidophilic members of the Acidiferrobacteraceae family derived from comparative genomic analyses.</title>
        <authorList>
            <person name="Issotta F."/>
            <person name="Thyssen C."/>
            <person name="Mena C."/>
            <person name="Moya A."/>
            <person name="Bellenberg S."/>
            <person name="Sproer C."/>
            <person name="Covarrubias P.C."/>
            <person name="Sand W."/>
            <person name="Quatrini R."/>
            <person name="Vera M."/>
        </authorList>
    </citation>
    <scope>NUCLEOTIDE SEQUENCE [LARGE SCALE GENOMIC DNA]</scope>
    <source>
        <strain evidence="3">m-1</strain>
    </source>
</reference>
<organism evidence="2 3">
    <name type="scientific">Acidiferrobacter thiooxydans</name>
    <dbReference type="NCBI Taxonomy" id="163359"/>
    <lineage>
        <taxon>Bacteria</taxon>
        <taxon>Pseudomonadati</taxon>
        <taxon>Pseudomonadota</taxon>
        <taxon>Gammaproteobacteria</taxon>
        <taxon>Acidiferrobacterales</taxon>
        <taxon>Acidiferrobacteraceae</taxon>
        <taxon>Acidiferrobacter</taxon>
    </lineage>
</organism>
<dbReference type="OrthoDB" id="9816539at2"/>
<dbReference type="PANTHER" id="PTHR41878">
    <property type="entry name" value="LEXA REPRESSOR-RELATED"/>
    <property type="match status" value="1"/>
</dbReference>
<feature type="domain" description="Plasmid pRiA4b Orf3-like" evidence="1">
    <location>
        <begin position="50"/>
        <end position="219"/>
    </location>
</feature>
<sequence>MYASAPMSRSSHKVLCRTRPMVTACHGFATMRFFRGDRSMAKARRAAPKIVELYIELQDIKPLIWRRLMVPLTITLPALHDLLQITLGWTDSHLHSFTFGERSFSMPYDEFFEELEMEDERRKTLGAVLGRDLREFVYLYDFGDSWRCRVKVVPRPDADPDWTYPLCVGGARAVPPDDVGGPSGYERFLEVIKDPQHEEHKETLSWIGGAFDPEGFDINAVNRIVRFGRA</sequence>
<dbReference type="SUPFAM" id="SSF159941">
    <property type="entry name" value="MM3350-like"/>
    <property type="match status" value="1"/>
</dbReference>
<dbReference type="PANTHER" id="PTHR41878:SF1">
    <property type="entry name" value="TNPR PROTEIN"/>
    <property type="match status" value="1"/>
</dbReference>
<evidence type="ECO:0000313" key="2">
    <source>
        <dbReference type="EMBL" id="RCN59244.1"/>
    </source>
</evidence>
<dbReference type="InterPro" id="IPR012912">
    <property type="entry name" value="Plasmid_pRiA4b_Orf3-like"/>
</dbReference>
<comment type="caution">
    <text evidence="2">The sequence shown here is derived from an EMBL/GenBank/DDBJ whole genome shotgun (WGS) entry which is preliminary data.</text>
</comment>
<evidence type="ECO:0000259" key="1">
    <source>
        <dbReference type="Pfam" id="PF07929"/>
    </source>
</evidence>
<protein>
    <submittedName>
        <fullName evidence="2">Plasmid pRiA4b ORF-3 family protein</fullName>
    </submittedName>
</protein>
<proteinExistence type="predicted"/>
<accession>A0A368HIP8</accession>
<dbReference type="EMBL" id="PSYR01000001">
    <property type="protein sequence ID" value="RCN59244.1"/>
    <property type="molecule type" value="Genomic_DNA"/>
</dbReference>
<dbReference type="Proteomes" id="UP000253250">
    <property type="component" value="Unassembled WGS sequence"/>
</dbReference>
<name>A0A368HIP8_9GAMM</name>